<evidence type="ECO:0000313" key="3">
    <source>
        <dbReference type="EMBL" id="RED89252.1"/>
    </source>
</evidence>
<feature type="chain" id="PRO_5017634832" evidence="1">
    <location>
        <begin position="20"/>
        <end position="659"/>
    </location>
</feature>
<dbReference type="Gene3D" id="3.30.457.10">
    <property type="entry name" value="Copper amine oxidase-like, N-terminal domain"/>
    <property type="match status" value="1"/>
</dbReference>
<dbReference type="Gene3D" id="2.60.40.1080">
    <property type="match status" value="1"/>
</dbReference>
<gene>
    <name evidence="3" type="ORF">DFP98_101227</name>
</gene>
<dbReference type="InterPro" id="IPR036582">
    <property type="entry name" value="Mao_N_sf"/>
</dbReference>
<reference evidence="3 4" key="1">
    <citation type="submission" date="2018-07" db="EMBL/GenBank/DDBJ databases">
        <title>Genomic Encyclopedia of Type Strains, Phase III (KMG-III): the genomes of soil and plant-associated and newly described type strains.</title>
        <authorList>
            <person name="Whitman W."/>
        </authorList>
    </citation>
    <scope>NUCLEOTIDE SEQUENCE [LARGE SCALE GENOMIC DNA]</scope>
    <source>
        <strain evidence="3 4">CECT 7287</strain>
    </source>
</reference>
<accession>A0A3D9KS58</accession>
<name>A0A3D9KS58_9BACL</name>
<dbReference type="Pfam" id="PF07833">
    <property type="entry name" value="Cu_amine_oxidN1"/>
    <property type="match status" value="1"/>
</dbReference>
<dbReference type="Proteomes" id="UP000256977">
    <property type="component" value="Unassembled WGS sequence"/>
</dbReference>
<protein>
    <submittedName>
        <fullName evidence="3">Copper amine oxidase-like protein</fullName>
    </submittedName>
</protein>
<feature type="domain" description="Copper amine oxidase-like N-terminal" evidence="2">
    <location>
        <begin position="399"/>
        <end position="486"/>
    </location>
</feature>
<keyword evidence="4" id="KW-1185">Reference proteome</keyword>
<dbReference type="SUPFAM" id="SSF55383">
    <property type="entry name" value="Copper amine oxidase, domain N"/>
    <property type="match status" value="1"/>
</dbReference>
<comment type="caution">
    <text evidence="3">The sequence shown here is derived from an EMBL/GenBank/DDBJ whole genome shotgun (WGS) entry which is preliminary data.</text>
</comment>
<feature type="signal peptide" evidence="1">
    <location>
        <begin position="1"/>
        <end position="19"/>
    </location>
</feature>
<evidence type="ECO:0000256" key="1">
    <source>
        <dbReference type="SAM" id="SignalP"/>
    </source>
</evidence>
<keyword evidence="1" id="KW-0732">Signal</keyword>
<dbReference type="OrthoDB" id="1684530at2"/>
<organism evidence="3 4">
    <name type="scientific">Cohnella phaseoli</name>
    <dbReference type="NCBI Taxonomy" id="456490"/>
    <lineage>
        <taxon>Bacteria</taxon>
        <taxon>Bacillati</taxon>
        <taxon>Bacillota</taxon>
        <taxon>Bacilli</taxon>
        <taxon>Bacillales</taxon>
        <taxon>Paenibacillaceae</taxon>
        <taxon>Cohnella</taxon>
    </lineage>
</organism>
<sequence>MRKLLQILLAIALVSGASAALEPNARYADAAGATPKIVEIIGKDTMLMDDGTLWTTLYGFKKFRFSSDLATISERGLGISKAGRLMEYYDDSEPLLAPDPSAIKEIAGGYWLRSDGTVWGNYEQLKGIERVLHIAYGNDDSEGLTRASFAMLQQNGDLLLKDHYAQGKNLKLGTIANPTAVASMVAMAGKVALLFDSGEVVVYESTNFDDNGTILPVTVAQGVKHIAYTPGTPTQVLLVTLKDGTVWQTGDYQGRWKLDHQVSGLTAIARTVHYADSKQFYAQREDGSWVLFNNGDIVPFEGPEVEAVDVSLSELKPLVGDTLKLGIQETYSNGAKIKVEPNKTNVKVDKPHLLRVSSDGKLQVLGVGEAQVTVTTGGMEKTMKVSASLPNNLTYAKLVAGNVFVPVKAVVKALGGTVSSASGAMEAKIGDTAFSFKPGDKNAKLNGETIALPAAPFSEKGETYIPDSLLKAAVGVKVKWDNKWKSAEISFGADARMTVVSTETAGLVKKAMQGSLAGFIGKSYWVNYFEGWDRFSKVTVVDVVPQSSGDFVVQFKNAAGKTLKGYPMSSEFVKELFTNEDYLFNYDPKKKYKWSTATWNQIKAGKVTLGMNKDQVKMAWGRPAGTSITTASGKKIETWVYYNFDTVGFVNGKVILIIN</sequence>
<dbReference type="EMBL" id="QRDZ01000001">
    <property type="protein sequence ID" value="RED89252.1"/>
    <property type="molecule type" value="Genomic_DNA"/>
</dbReference>
<dbReference type="RefSeq" id="WP_116058710.1">
    <property type="nucleotide sequence ID" value="NZ_QRDZ01000001.1"/>
</dbReference>
<proteinExistence type="predicted"/>
<evidence type="ECO:0000313" key="4">
    <source>
        <dbReference type="Proteomes" id="UP000256977"/>
    </source>
</evidence>
<evidence type="ECO:0000259" key="2">
    <source>
        <dbReference type="Pfam" id="PF07833"/>
    </source>
</evidence>
<dbReference type="InterPro" id="IPR012854">
    <property type="entry name" value="Cu_amine_oxidase-like_N"/>
</dbReference>
<dbReference type="AlphaFoldDB" id="A0A3D9KS58"/>